<evidence type="ECO:0000313" key="10">
    <source>
        <dbReference type="Proteomes" id="UP000294593"/>
    </source>
</evidence>
<dbReference type="PANTHER" id="PTHR12815:SF47">
    <property type="entry name" value="TRANSLOCATION AND ASSEMBLY MODULE SUBUNIT TAMA"/>
    <property type="match status" value="1"/>
</dbReference>
<name>A0A4R6RF28_9BURK</name>
<dbReference type="Gene3D" id="2.40.160.50">
    <property type="entry name" value="membrane protein fhac: a member of the omp85/tpsb transporter family"/>
    <property type="match status" value="1"/>
</dbReference>
<protein>
    <submittedName>
        <fullName evidence="9">Autotransporter secretion outer membrane protein TamA</fullName>
    </submittedName>
</protein>
<dbReference type="OrthoDB" id="9769707at2"/>
<dbReference type="AlphaFoldDB" id="A0A4R6RF28"/>
<evidence type="ECO:0000256" key="3">
    <source>
        <dbReference type="ARBA" id="ARBA00022692"/>
    </source>
</evidence>
<dbReference type="Pfam" id="PF01103">
    <property type="entry name" value="Omp85"/>
    <property type="match status" value="1"/>
</dbReference>
<organism evidence="9 10">
    <name type="scientific">Aquabacterium commune</name>
    <dbReference type="NCBI Taxonomy" id="70586"/>
    <lineage>
        <taxon>Bacteria</taxon>
        <taxon>Pseudomonadati</taxon>
        <taxon>Pseudomonadota</taxon>
        <taxon>Betaproteobacteria</taxon>
        <taxon>Burkholderiales</taxon>
        <taxon>Aquabacterium</taxon>
    </lineage>
</organism>
<keyword evidence="4" id="KW-0732">Signal</keyword>
<dbReference type="GO" id="GO:0019867">
    <property type="term" value="C:outer membrane"/>
    <property type="evidence" value="ECO:0007669"/>
    <property type="project" value="InterPro"/>
</dbReference>
<proteinExistence type="predicted"/>
<dbReference type="InterPro" id="IPR039910">
    <property type="entry name" value="D15-like"/>
</dbReference>
<reference evidence="9 10" key="1">
    <citation type="submission" date="2019-03" db="EMBL/GenBank/DDBJ databases">
        <title>Genomic Encyclopedia of Type Strains, Phase IV (KMG-IV): sequencing the most valuable type-strain genomes for metagenomic binning, comparative biology and taxonomic classification.</title>
        <authorList>
            <person name="Goeker M."/>
        </authorList>
    </citation>
    <scope>NUCLEOTIDE SEQUENCE [LARGE SCALE GENOMIC DNA]</scope>
    <source>
        <strain evidence="9 10">DSM 11901</strain>
    </source>
</reference>
<gene>
    <name evidence="9" type="ORF">EV672_103406</name>
</gene>
<accession>A0A4R6RF28</accession>
<sequence length="649" mass="69405">MSLSCGLRLAVRMAGCLVGCLVGSLAGPLVAWAQVVPVTPAMPAVAGASAPAASPRAARLPLNWRLVVDAPSPLDSLLEANLDLARFQQDANVSRGELRRLVAAVPEQARSLLDAQGYFAAQVRIRVQDGTADSDASRLTGAEGASVADRQDVTVTVTVEPGPRTQVSRVQFVFEGGLDQRLSDGDPVAQALADQLAAKWALPEGEVFRQADWSSAKSDTLARLRADTYPLASWSGTSATVDATAHTASLFLVADSGPAFAFGPIQVEGLKRQPASAIVNLTPFKQGGPYRERQVLDWQERIQKLGLFDSVFVSPALDASHPEATPLVVQVRELPLQSATAGIGISSDNGPRLSLEHLHRHAFGLDWQAKTKVQLGARLQDAQLDFTSHPWEGHKRGLVSAQTTGLTDSDNAVTRSQRARVGLLREGERLERADYVELQHASVRSATDVLVANATALSATTQWIFRDVDNRLLPTRGTASMAQLTFGRTYSALDQHGFFGRAHTRLTGYLPLPLAWQLTARGEVGQVLANESVSVPDTLLFRAGGDDSVRGYAYRSLGVEIAGVTTGARSVATASLELAHDLPVRVPGLQGAIFADAGDAADRFSKMSAKRGYGVGVRWRSPVGPFRLDVAYGEAVQQWRLHFSVGVSL</sequence>
<dbReference type="Gene3D" id="3.10.20.310">
    <property type="entry name" value="membrane protein fhac"/>
    <property type="match status" value="2"/>
</dbReference>
<evidence type="ECO:0000256" key="5">
    <source>
        <dbReference type="ARBA" id="ARBA00023136"/>
    </source>
</evidence>
<evidence type="ECO:0000256" key="6">
    <source>
        <dbReference type="ARBA" id="ARBA00023237"/>
    </source>
</evidence>
<keyword evidence="6" id="KW-0998">Cell outer membrane</keyword>
<evidence type="ECO:0000256" key="2">
    <source>
        <dbReference type="ARBA" id="ARBA00022452"/>
    </source>
</evidence>
<dbReference type="EMBL" id="SNXW01000003">
    <property type="protein sequence ID" value="TDP84832.1"/>
    <property type="molecule type" value="Genomic_DNA"/>
</dbReference>
<feature type="domain" description="POTRA" evidence="8">
    <location>
        <begin position="262"/>
        <end position="333"/>
    </location>
</feature>
<evidence type="ECO:0000259" key="8">
    <source>
        <dbReference type="Pfam" id="PF07244"/>
    </source>
</evidence>
<dbReference type="PANTHER" id="PTHR12815">
    <property type="entry name" value="SORTING AND ASSEMBLY MACHINERY SAMM50 PROTEIN FAMILY MEMBER"/>
    <property type="match status" value="1"/>
</dbReference>
<keyword evidence="3" id="KW-0812">Transmembrane</keyword>
<evidence type="ECO:0000259" key="7">
    <source>
        <dbReference type="Pfam" id="PF01103"/>
    </source>
</evidence>
<feature type="domain" description="Bacterial surface antigen (D15)" evidence="7">
    <location>
        <begin position="406"/>
        <end position="646"/>
    </location>
</feature>
<dbReference type="Proteomes" id="UP000294593">
    <property type="component" value="Unassembled WGS sequence"/>
</dbReference>
<evidence type="ECO:0000313" key="9">
    <source>
        <dbReference type="EMBL" id="TDP84832.1"/>
    </source>
</evidence>
<dbReference type="Pfam" id="PF07244">
    <property type="entry name" value="POTRA"/>
    <property type="match status" value="1"/>
</dbReference>
<keyword evidence="10" id="KW-1185">Reference proteome</keyword>
<dbReference type="InterPro" id="IPR000184">
    <property type="entry name" value="Bac_surfAg_D15"/>
</dbReference>
<evidence type="ECO:0000256" key="4">
    <source>
        <dbReference type="ARBA" id="ARBA00022729"/>
    </source>
</evidence>
<keyword evidence="5" id="KW-0472">Membrane</keyword>
<comment type="caution">
    <text evidence="9">The sequence shown here is derived from an EMBL/GenBank/DDBJ whole genome shotgun (WGS) entry which is preliminary data.</text>
</comment>
<comment type="subcellular location">
    <subcellularLocation>
        <location evidence="1">Membrane</location>
    </subcellularLocation>
</comment>
<dbReference type="InterPro" id="IPR010827">
    <property type="entry name" value="BamA/TamA_POTRA"/>
</dbReference>
<evidence type="ECO:0000256" key="1">
    <source>
        <dbReference type="ARBA" id="ARBA00004370"/>
    </source>
</evidence>
<keyword evidence="2" id="KW-1134">Transmembrane beta strand</keyword>